<dbReference type="GO" id="GO:0006508">
    <property type="term" value="P:proteolysis"/>
    <property type="evidence" value="ECO:0007669"/>
    <property type="project" value="InterPro"/>
</dbReference>
<name>A0A381Y7Y6_9ZZZZ</name>
<accession>A0A381Y7Y6</accession>
<dbReference type="AlphaFoldDB" id="A0A381Y7Y6"/>
<evidence type="ECO:0000259" key="1">
    <source>
        <dbReference type="Pfam" id="PF04389"/>
    </source>
</evidence>
<protein>
    <recommendedName>
        <fullName evidence="1">Peptidase M28 domain-containing protein</fullName>
    </recommendedName>
</protein>
<dbReference type="CDD" id="cd05660">
    <property type="entry name" value="M28_like_PA"/>
    <property type="match status" value="1"/>
</dbReference>
<dbReference type="GO" id="GO:0008235">
    <property type="term" value="F:metalloexopeptidase activity"/>
    <property type="evidence" value="ECO:0007669"/>
    <property type="project" value="InterPro"/>
</dbReference>
<organism evidence="2">
    <name type="scientific">marine metagenome</name>
    <dbReference type="NCBI Taxonomy" id="408172"/>
    <lineage>
        <taxon>unclassified sequences</taxon>
        <taxon>metagenomes</taxon>
        <taxon>ecological metagenomes</taxon>
    </lineage>
</organism>
<dbReference type="InterPro" id="IPR045175">
    <property type="entry name" value="M28_fam"/>
</dbReference>
<gene>
    <name evidence="2" type="ORF">METZ01_LOCUS126012</name>
</gene>
<reference evidence="2" key="1">
    <citation type="submission" date="2018-05" db="EMBL/GenBank/DDBJ databases">
        <authorList>
            <person name="Lanie J.A."/>
            <person name="Ng W.-L."/>
            <person name="Kazmierczak K.M."/>
            <person name="Andrzejewski T.M."/>
            <person name="Davidsen T.M."/>
            <person name="Wayne K.J."/>
            <person name="Tettelin H."/>
            <person name="Glass J.I."/>
            <person name="Rusch D."/>
            <person name="Podicherti R."/>
            <person name="Tsui H.-C.T."/>
            <person name="Winkler M.E."/>
        </authorList>
    </citation>
    <scope>NUCLEOTIDE SEQUENCE</scope>
</reference>
<feature type="domain" description="Peptidase M28" evidence="1">
    <location>
        <begin position="113"/>
        <end position="324"/>
    </location>
</feature>
<sequence length="339" mass="39632">MRARKLIPIISFALFLSYFNQSFSQIKKDRKSVKYAKTIKAEELKEKLYIYASDEFEGRGTLTKGQELAIKFLEDHYVSNNINPLQEDTYFQTVLPPKRFEKWWSNSDIKPKNVVAFIEGEKYPNEYLIISAHLDHVGVQDGKIYNGADDDGSGTVAVLEIAEAFNEATKKGHRPKRSIIFLHVTAEEMGLIGSRYYTENPIVPLENTITNLNVDMIGRTDPKRTKRNRDYIYLIGSDKISTELHNISEEINNTYLNVDLDYTFNDEDHPERFYYRSDHYNFAKNNIPIIFYFSGTHEDYHKPTDTPDKIQYDLLELRTKLIFHTAWELANRNERIKND</sequence>
<dbReference type="SUPFAM" id="SSF53187">
    <property type="entry name" value="Zn-dependent exopeptidases"/>
    <property type="match status" value="1"/>
</dbReference>
<dbReference type="Pfam" id="PF04389">
    <property type="entry name" value="Peptidase_M28"/>
    <property type="match status" value="1"/>
</dbReference>
<dbReference type="InterPro" id="IPR018247">
    <property type="entry name" value="EF_Hand_1_Ca_BS"/>
</dbReference>
<dbReference type="PANTHER" id="PTHR12147:SF26">
    <property type="entry name" value="PEPTIDASE M28 DOMAIN-CONTAINING PROTEIN"/>
    <property type="match status" value="1"/>
</dbReference>
<dbReference type="InterPro" id="IPR007484">
    <property type="entry name" value="Peptidase_M28"/>
</dbReference>
<dbReference type="PANTHER" id="PTHR12147">
    <property type="entry name" value="METALLOPEPTIDASE M28 FAMILY MEMBER"/>
    <property type="match status" value="1"/>
</dbReference>
<proteinExistence type="predicted"/>
<dbReference type="PROSITE" id="PS00018">
    <property type="entry name" value="EF_HAND_1"/>
    <property type="match status" value="1"/>
</dbReference>
<dbReference type="EMBL" id="UINC01017602">
    <property type="protein sequence ID" value="SVA73158.1"/>
    <property type="molecule type" value="Genomic_DNA"/>
</dbReference>
<evidence type="ECO:0000313" key="2">
    <source>
        <dbReference type="EMBL" id="SVA73158.1"/>
    </source>
</evidence>
<dbReference type="Gene3D" id="3.40.630.10">
    <property type="entry name" value="Zn peptidases"/>
    <property type="match status" value="1"/>
</dbReference>